<dbReference type="PANTHER" id="PTHR43133">
    <property type="entry name" value="RNA POLYMERASE ECF-TYPE SIGMA FACTO"/>
    <property type="match status" value="1"/>
</dbReference>
<protein>
    <submittedName>
        <fullName evidence="9">Sigma-70 family RNA polymerase sigma factor</fullName>
    </submittedName>
</protein>
<reference evidence="9" key="2">
    <citation type="submission" date="2021-04" db="EMBL/GenBank/DDBJ databases">
        <authorList>
            <person name="Gilroy R."/>
        </authorList>
    </citation>
    <scope>NUCLEOTIDE SEQUENCE</scope>
    <source>
        <strain evidence="9">CHK186-1790</strain>
    </source>
</reference>
<keyword evidence="6" id="KW-0175">Coiled coil</keyword>
<dbReference type="InterPro" id="IPR039425">
    <property type="entry name" value="RNA_pol_sigma-70-like"/>
</dbReference>
<dbReference type="Pfam" id="PF08281">
    <property type="entry name" value="Sigma70_r4_2"/>
    <property type="match status" value="1"/>
</dbReference>
<dbReference type="InterPro" id="IPR013324">
    <property type="entry name" value="RNA_pol_sigma_r3/r4-like"/>
</dbReference>
<dbReference type="Pfam" id="PF04542">
    <property type="entry name" value="Sigma70_r2"/>
    <property type="match status" value="1"/>
</dbReference>
<dbReference type="SUPFAM" id="SSF88659">
    <property type="entry name" value="Sigma3 and sigma4 domains of RNA polymerase sigma factors"/>
    <property type="match status" value="1"/>
</dbReference>
<keyword evidence="2" id="KW-0805">Transcription regulation</keyword>
<proteinExistence type="inferred from homology"/>
<evidence type="ECO:0000256" key="2">
    <source>
        <dbReference type="ARBA" id="ARBA00023015"/>
    </source>
</evidence>
<feature type="domain" description="RNA polymerase sigma factor 70 region 4 type 2" evidence="8">
    <location>
        <begin position="100"/>
        <end position="151"/>
    </location>
</feature>
<dbReference type="SUPFAM" id="SSF88946">
    <property type="entry name" value="Sigma2 domain of RNA polymerase sigma factors"/>
    <property type="match status" value="1"/>
</dbReference>
<dbReference type="Gene3D" id="1.10.1740.10">
    <property type="match status" value="1"/>
</dbReference>
<accession>A0A9D2NYN0</accession>
<gene>
    <name evidence="9" type="ORF">H9701_02155</name>
</gene>
<dbReference type="InterPro" id="IPR007627">
    <property type="entry name" value="RNA_pol_sigma70_r2"/>
</dbReference>
<comment type="similarity">
    <text evidence="1">Belongs to the sigma-70 factor family. ECF subfamily.</text>
</comment>
<name>A0A9D2NYN0_9FIRM</name>
<feature type="domain" description="RNA polymerase sigma-70 region 2" evidence="7">
    <location>
        <begin position="18"/>
        <end position="83"/>
    </location>
</feature>
<keyword evidence="3" id="KW-0731">Sigma factor</keyword>
<evidence type="ECO:0000259" key="8">
    <source>
        <dbReference type="Pfam" id="PF08281"/>
    </source>
</evidence>
<organism evidence="9 10">
    <name type="scientific">Candidatus Intestinimonas pullistercoris</name>
    <dbReference type="NCBI Taxonomy" id="2838623"/>
    <lineage>
        <taxon>Bacteria</taxon>
        <taxon>Bacillati</taxon>
        <taxon>Bacillota</taxon>
        <taxon>Clostridia</taxon>
        <taxon>Eubacteriales</taxon>
        <taxon>Intestinimonas</taxon>
    </lineage>
</organism>
<dbReference type="NCBIfam" id="TIGR02937">
    <property type="entry name" value="sigma70-ECF"/>
    <property type="match status" value="1"/>
</dbReference>
<dbReference type="AlphaFoldDB" id="A0A9D2NYN0"/>
<evidence type="ECO:0000256" key="4">
    <source>
        <dbReference type="ARBA" id="ARBA00023125"/>
    </source>
</evidence>
<sequence>MDQMEFSEGGEEALAAAIRQYGQGLLRYCHHILCDYHEAQDAVQITFCKAWERRTRCRTGALPAWLYRMAYTTCVDILRQRKRWRPLPPAPEDTDYIGPELRAALEALSPEERGLVFGRVMEGRSYEELSGIYGKSAATLRKRYERARKKLARLLTQEQAEERKAT</sequence>
<evidence type="ECO:0000259" key="7">
    <source>
        <dbReference type="Pfam" id="PF04542"/>
    </source>
</evidence>
<dbReference type="InterPro" id="IPR014284">
    <property type="entry name" value="RNA_pol_sigma-70_dom"/>
</dbReference>
<evidence type="ECO:0000256" key="3">
    <source>
        <dbReference type="ARBA" id="ARBA00023082"/>
    </source>
</evidence>
<evidence type="ECO:0000256" key="5">
    <source>
        <dbReference type="ARBA" id="ARBA00023163"/>
    </source>
</evidence>
<evidence type="ECO:0000256" key="1">
    <source>
        <dbReference type="ARBA" id="ARBA00010641"/>
    </source>
</evidence>
<keyword evidence="4" id="KW-0238">DNA-binding</keyword>
<dbReference type="EMBL" id="DWWJ01000040">
    <property type="protein sequence ID" value="HJC40342.1"/>
    <property type="molecule type" value="Genomic_DNA"/>
</dbReference>
<comment type="caution">
    <text evidence="9">The sequence shown here is derived from an EMBL/GenBank/DDBJ whole genome shotgun (WGS) entry which is preliminary data.</text>
</comment>
<reference evidence="9" key="1">
    <citation type="journal article" date="2021" name="PeerJ">
        <title>Extensive microbial diversity within the chicken gut microbiome revealed by metagenomics and culture.</title>
        <authorList>
            <person name="Gilroy R."/>
            <person name="Ravi A."/>
            <person name="Getino M."/>
            <person name="Pursley I."/>
            <person name="Horton D.L."/>
            <person name="Alikhan N.F."/>
            <person name="Baker D."/>
            <person name="Gharbi K."/>
            <person name="Hall N."/>
            <person name="Watson M."/>
            <person name="Adriaenssens E.M."/>
            <person name="Foster-Nyarko E."/>
            <person name="Jarju S."/>
            <person name="Secka A."/>
            <person name="Antonio M."/>
            <person name="Oren A."/>
            <person name="Chaudhuri R.R."/>
            <person name="La Ragione R."/>
            <person name="Hildebrand F."/>
            <person name="Pallen M.J."/>
        </authorList>
    </citation>
    <scope>NUCLEOTIDE SEQUENCE</scope>
    <source>
        <strain evidence="9">CHK186-1790</strain>
    </source>
</reference>
<dbReference type="Gene3D" id="1.10.10.10">
    <property type="entry name" value="Winged helix-like DNA-binding domain superfamily/Winged helix DNA-binding domain"/>
    <property type="match status" value="1"/>
</dbReference>
<evidence type="ECO:0000313" key="9">
    <source>
        <dbReference type="EMBL" id="HJC40342.1"/>
    </source>
</evidence>
<dbReference type="GO" id="GO:0016987">
    <property type="term" value="F:sigma factor activity"/>
    <property type="evidence" value="ECO:0007669"/>
    <property type="project" value="UniProtKB-KW"/>
</dbReference>
<dbReference type="PANTHER" id="PTHR43133:SF8">
    <property type="entry name" value="RNA POLYMERASE SIGMA FACTOR HI_1459-RELATED"/>
    <property type="match status" value="1"/>
</dbReference>
<dbReference type="InterPro" id="IPR013249">
    <property type="entry name" value="RNA_pol_sigma70_r4_t2"/>
</dbReference>
<dbReference type="InterPro" id="IPR013325">
    <property type="entry name" value="RNA_pol_sigma_r2"/>
</dbReference>
<feature type="coiled-coil region" evidence="6">
    <location>
        <begin position="137"/>
        <end position="164"/>
    </location>
</feature>
<dbReference type="Proteomes" id="UP000823882">
    <property type="component" value="Unassembled WGS sequence"/>
</dbReference>
<evidence type="ECO:0000256" key="6">
    <source>
        <dbReference type="SAM" id="Coils"/>
    </source>
</evidence>
<evidence type="ECO:0000313" key="10">
    <source>
        <dbReference type="Proteomes" id="UP000823882"/>
    </source>
</evidence>
<dbReference type="GO" id="GO:0003677">
    <property type="term" value="F:DNA binding"/>
    <property type="evidence" value="ECO:0007669"/>
    <property type="project" value="UniProtKB-KW"/>
</dbReference>
<dbReference type="InterPro" id="IPR036388">
    <property type="entry name" value="WH-like_DNA-bd_sf"/>
</dbReference>
<dbReference type="GO" id="GO:0006352">
    <property type="term" value="P:DNA-templated transcription initiation"/>
    <property type="evidence" value="ECO:0007669"/>
    <property type="project" value="InterPro"/>
</dbReference>
<keyword evidence="5" id="KW-0804">Transcription</keyword>